<dbReference type="AlphaFoldDB" id="X1QFN2"/>
<accession>X1QFN2</accession>
<comment type="caution">
    <text evidence="4">The sequence shown here is derived from an EMBL/GenBank/DDBJ whole genome shotgun (WGS) entry which is preliminary data.</text>
</comment>
<feature type="non-terminal residue" evidence="4">
    <location>
        <position position="1"/>
    </location>
</feature>
<evidence type="ECO:0000256" key="2">
    <source>
        <dbReference type="ARBA" id="ARBA00022840"/>
    </source>
</evidence>
<dbReference type="InterPro" id="IPR001482">
    <property type="entry name" value="T2SS/T4SS_dom"/>
</dbReference>
<keyword evidence="1" id="KW-0547">Nucleotide-binding</keyword>
<dbReference type="CDD" id="cd01129">
    <property type="entry name" value="PulE-GspE-like"/>
    <property type="match status" value="1"/>
</dbReference>
<dbReference type="PROSITE" id="PS00662">
    <property type="entry name" value="T2SP_E"/>
    <property type="match status" value="1"/>
</dbReference>
<reference evidence="4" key="1">
    <citation type="journal article" date="2014" name="Front. Microbiol.">
        <title>High frequency of phylogenetically diverse reductive dehalogenase-homologous genes in deep subseafloor sedimentary metagenomes.</title>
        <authorList>
            <person name="Kawai M."/>
            <person name="Futagami T."/>
            <person name="Toyoda A."/>
            <person name="Takaki Y."/>
            <person name="Nishi S."/>
            <person name="Hori S."/>
            <person name="Arai W."/>
            <person name="Tsubouchi T."/>
            <person name="Morono Y."/>
            <person name="Uchiyama I."/>
            <person name="Ito T."/>
            <person name="Fujiyama A."/>
            <person name="Inagaki F."/>
            <person name="Takami H."/>
        </authorList>
    </citation>
    <scope>NUCLEOTIDE SEQUENCE</scope>
    <source>
        <strain evidence="4">Expedition CK06-06</strain>
    </source>
</reference>
<dbReference type="Pfam" id="PF00437">
    <property type="entry name" value="T2SSE"/>
    <property type="match status" value="1"/>
</dbReference>
<dbReference type="GO" id="GO:0005524">
    <property type="term" value="F:ATP binding"/>
    <property type="evidence" value="ECO:0007669"/>
    <property type="project" value="UniProtKB-KW"/>
</dbReference>
<evidence type="ECO:0000313" key="4">
    <source>
        <dbReference type="EMBL" id="GAI42079.1"/>
    </source>
</evidence>
<protein>
    <recommendedName>
        <fullName evidence="3">Bacterial type II secretion system protein E domain-containing protein</fullName>
    </recommendedName>
</protein>
<dbReference type="PANTHER" id="PTHR30258">
    <property type="entry name" value="TYPE II SECRETION SYSTEM PROTEIN GSPE-RELATED"/>
    <property type="match status" value="1"/>
</dbReference>
<dbReference type="GO" id="GO:0005886">
    <property type="term" value="C:plasma membrane"/>
    <property type="evidence" value="ECO:0007669"/>
    <property type="project" value="TreeGrafter"/>
</dbReference>
<dbReference type="SUPFAM" id="SSF52540">
    <property type="entry name" value="P-loop containing nucleoside triphosphate hydrolases"/>
    <property type="match status" value="1"/>
</dbReference>
<gene>
    <name evidence="4" type="ORF">S06H3_41014</name>
</gene>
<dbReference type="GO" id="GO:0016887">
    <property type="term" value="F:ATP hydrolysis activity"/>
    <property type="evidence" value="ECO:0007669"/>
    <property type="project" value="TreeGrafter"/>
</dbReference>
<dbReference type="EMBL" id="BARV01025224">
    <property type="protein sequence ID" value="GAI42079.1"/>
    <property type="molecule type" value="Genomic_DNA"/>
</dbReference>
<evidence type="ECO:0000259" key="3">
    <source>
        <dbReference type="PROSITE" id="PS00662"/>
    </source>
</evidence>
<proteinExistence type="predicted"/>
<evidence type="ECO:0000256" key="1">
    <source>
        <dbReference type="ARBA" id="ARBA00022741"/>
    </source>
</evidence>
<keyword evidence="2" id="KW-0067">ATP-binding</keyword>
<name>X1QFN2_9ZZZZ</name>
<feature type="domain" description="Bacterial type II secretion system protein E" evidence="3">
    <location>
        <begin position="16"/>
        <end position="30"/>
    </location>
</feature>
<dbReference type="PANTHER" id="PTHR30258:SF1">
    <property type="entry name" value="PROTEIN TRANSPORT PROTEIN HOFB HOMOLOG"/>
    <property type="match status" value="1"/>
</dbReference>
<organism evidence="4">
    <name type="scientific">marine sediment metagenome</name>
    <dbReference type="NCBI Taxonomy" id="412755"/>
    <lineage>
        <taxon>unclassified sequences</taxon>
        <taxon>metagenomes</taxon>
        <taxon>ecological metagenomes</taxon>
    </lineage>
</organism>
<dbReference type="InterPro" id="IPR027417">
    <property type="entry name" value="P-loop_NTPase"/>
</dbReference>
<dbReference type="Gene3D" id="3.40.50.300">
    <property type="entry name" value="P-loop containing nucleotide triphosphate hydrolases"/>
    <property type="match status" value="1"/>
</dbReference>
<sequence>HPKVGLRFADALSAILRQDPDVIMVGEIRDVETARAAVQAALTGHLVFSTLHTNDAPGAITRLLDMGVEPFLISSSVIGILSQRLVRTICAECKGKGCKGCLQTGYRGRIGIYELLVPSEKIRALTTAKASADEIRKTAIEAGMQLLREDGQKKVANGITTEQEVMRVTEEA</sequence>